<feature type="transmembrane region" description="Helical" evidence="2">
    <location>
        <begin position="16"/>
        <end position="36"/>
    </location>
</feature>
<feature type="non-terminal residue" evidence="3">
    <location>
        <position position="102"/>
    </location>
</feature>
<gene>
    <name evidence="3" type="ORF">PFISCL1PPCAC_21017</name>
</gene>
<evidence type="ECO:0000313" key="4">
    <source>
        <dbReference type="Proteomes" id="UP001432322"/>
    </source>
</evidence>
<evidence type="ECO:0000256" key="1">
    <source>
        <dbReference type="SAM" id="MobiDB-lite"/>
    </source>
</evidence>
<dbReference type="EMBL" id="BTSY01000005">
    <property type="protein sequence ID" value="GMT29720.1"/>
    <property type="molecule type" value="Genomic_DNA"/>
</dbReference>
<keyword evidence="4" id="KW-1185">Reference proteome</keyword>
<organism evidence="3 4">
    <name type="scientific">Pristionchus fissidentatus</name>
    <dbReference type="NCBI Taxonomy" id="1538716"/>
    <lineage>
        <taxon>Eukaryota</taxon>
        <taxon>Metazoa</taxon>
        <taxon>Ecdysozoa</taxon>
        <taxon>Nematoda</taxon>
        <taxon>Chromadorea</taxon>
        <taxon>Rhabditida</taxon>
        <taxon>Rhabditina</taxon>
        <taxon>Diplogasteromorpha</taxon>
        <taxon>Diplogasteroidea</taxon>
        <taxon>Neodiplogasteridae</taxon>
        <taxon>Pristionchus</taxon>
    </lineage>
</organism>
<feature type="region of interest" description="Disordered" evidence="1">
    <location>
        <begin position="77"/>
        <end position="102"/>
    </location>
</feature>
<dbReference type="Proteomes" id="UP001432322">
    <property type="component" value="Unassembled WGS sequence"/>
</dbReference>
<reference evidence="3" key="1">
    <citation type="submission" date="2023-10" db="EMBL/GenBank/DDBJ databases">
        <title>Genome assembly of Pristionchus species.</title>
        <authorList>
            <person name="Yoshida K."/>
            <person name="Sommer R.J."/>
        </authorList>
    </citation>
    <scope>NUCLEOTIDE SEQUENCE</scope>
    <source>
        <strain evidence="3">RS5133</strain>
    </source>
</reference>
<feature type="transmembrane region" description="Helical" evidence="2">
    <location>
        <begin position="42"/>
        <end position="64"/>
    </location>
</feature>
<protein>
    <submittedName>
        <fullName evidence="3">Uncharacterized protein</fullName>
    </submittedName>
</protein>
<name>A0AAV5WDH3_9BILA</name>
<keyword evidence="2" id="KW-0812">Transmembrane</keyword>
<sequence>VAEKRYSATFSTRCKVISFLIVSAITTTLSSLNAHFSTIPQWNARVASFLYGVAILLAFTALLLTHRDDVEREQQLNDVKTTQSEQQRANAQCEQRSQARVN</sequence>
<evidence type="ECO:0000256" key="2">
    <source>
        <dbReference type="SAM" id="Phobius"/>
    </source>
</evidence>
<feature type="non-terminal residue" evidence="3">
    <location>
        <position position="1"/>
    </location>
</feature>
<comment type="caution">
    <text evidence="3">The sequence shown here is derived from an EMBL/GenBank/DDBJ whole genome shotgun (WGS) entry which is preliminary data.</text>
</comment>
<proteinExistence type="predicted"/>
<evidence type="ECO:0000313" key="3">
    <source>
        <dbReference type="EMBL" id="GMT29720.1"/>
    </source>
</evidence>
<keyword evidence="2" id="KW-0472">Membrane</keyword>
<dbReference type="AlphaFoldDB" id="A0AAV5WDH3"/>
<accession>A0AAV5WDH3</accession>
<keyword evidence="2" id="KW-1133">Transmembrane helix</keyword>